<dbReference type="InterPro" id="IPR003201">
    <property type="entry name" value="Transposase_Tn5"/>
</dbReference>
<dbReference type="Pfam" id="PF02281">
    <property type="entry name" value="Dimer_Tnp_Tn5"/>
    <property type="match status" value="1"/>
</dbReference>
<dbReference type="Gene3D" id="3.90.350.10">
    <property type="entry name" value="Transposase Inhibitor Protein From Tn5, Chain A, domain 1"/>
    <property type="match status" value="1"/>
</dbReference>
<dbReference type="Pfam" id="PF14706">
    <property type="entry name" value="Tnp_DNA_bind"/>
    <property type="match status" value="1"/>
</dbReference>
<evidence type="ECO:0008006" key="4">
    <source>
        <dbReference type="Google" id="ProtNLM"/>
    </source>
</evidence>
<protein>
    <recommendedName>
        <fullName evidence="4">IS4 family transposase</fullName>
    </recommendedName>
</protein>
<evidence type="ECO:0000259" key="1">
    <source>
        <dbReference type="Pfam" id="PF02281"/>
    </source>
</evidence>
<reference evidence="3" key="1">
    <citation type="submission" date="2016-09" db="EMBL/GenBank/DDBJ databases">
        <authorList>
            <person name="Capua I."/>
            <person name="De Benedictis P."/>
            <person name="Joannis T."/>
            <person name="Lombin L.H."/>
            <person name="Cattoli G."/>
        </authorList>
    </citation>
    <scope>NUCLEOTIDE SEQUENCE</scope>
    <source>
        <strain evidence="3">B9</strain>
    </source>
</reference>
<accession>A0A1K0JB74</accession>
<name>A0A1K0JB74_CUPNE</name>
<dbReference type="NCBIfam" id="NF033590">
    <property type="entry name" value="transpos_IS4_3"/>
    <property type="match status" value="1"/>
</dbReference>
<evidence type="ECO:0000259" key="2">
    <source>
        <dbReference type="Pfam" id="PF14706"/>
    </source>
</evidence>
<dbReference type="InterPro" id="IPR014735">
    <property type="entry name" value="Transposase_Tn5-like_N"/>
</dbReference>
<dbReference type="SUPFAM" id="SSF53098">
    <property type="entry name" value="Ribonuclease H-like"/>
    <property type="match status" value="1"/>
</dbReference>
<dbReference type="InterPro" id="IPR014737">
    <property type="entry name" value="Transposase_Tn5-like_C"/>
</dbReference>
<sequence length="459" mass="51227">MPDTEDLEDWASDEFSGAQLGDARRTQRLVALARELAKKAHVSFPQALSGAQLKAAYRFFDNEAIDPSGVLASHVAQTVGRMQQVPVVLAVQDTTEFNLANLPATEGLGHGTGNNLHGFMLHSVLAVTPEGLPLGVLHMKTWAREPQASGKARQRRALPIREKESVKWLEGLECLEPLKPQCPDTRLVAVSDREGDVYDVFLAQRPAGVDWLVRAAWNRGVDHPEKYLWETVAAAPVLGQTVLHVPASGGRQARSAQLVLRCVPVQLRPPRSRSAEGLPSLKVFAIHALEIEPPEGVEPLEWMLLSSMPTQTLEEVLERLSWYARRWTIESWHRVLKSGCQIEARQFGTLERFLRATALFAVIGWRIMYATMLGRLDADIPCSVLLQSLEWRALYCRTHGTTKPPEQAPKLSEAVLWIAKLGGYLGRKNDDPPGATVLWRGFLALHEITEMYRIFQKDE</sequence>
<dbReference type="Gene3D" id="1.10.246.40">
    <property type="entry name" value="Tn5 transposase, domain 1"/>
    <property type="match status" value="1"/>
</dbReference>
<dbReference type="InterPro" id="IPR047768">
    <property type="entry name" value="Tn5p-like"/>
</dbReference>
<feature type="domain" description="Transposase Tn5 dimerisation" evidence="1">
    <location>
        <begin position="362"/>
        <end position="445"/>
    </location>
</feature>
<dbReference type="EMBL" id="FMSH01000225">
    <property type="protein sequence ID" value="SCU76375.1"/>
    <property type="molecule type" value="Genomic_DNA"/>
</dbReference>
<gene>
    <name evidence="3" type="ORF">CNECB9_3000001</name>
</gene>
<dbReference type="InterPro" id="IPR012337">
    <property type="entry name" value="RNaseH-like_sf"/>
</dbReference>
<dbReference type="PANTHER" id="PTHR37319:SF1">
    <property type="entry name" value="TRANSPOSASE TN5 DIMERISATION DOMAIN-CONTAINING PROTEIN"/>
    <property type="match status" value="1"/>
</dbReference>
<evidence type="ECO:0000313" key="3">
    <source>
        <dbReference type="EMBL" id="SCU76375.1"/>
    </source>
</evidence>
<dbReference type="PANTHER" id="PTHR37319">
    <property type="entry name" value="TRANSPOSASE"/>
    <property type="match status" value="1"/>
</dbReference>
<feature type="domain" description="Transposase Tn5-like N-terminal" evidence="2">
    <location>
        <begin position="8"/>
        <end position="65"/>
    </location>
</feature>
<dbReference type="AlphaFoldDB" id="A0A1K0JB74"/>
<dbReference type="InterPro" id="IPR038215">
    <property type="entry name" value="TN5-like_N_sf"/>
</dbReference>
<dbReference type="InterPro" id="IPR054836">
    <property type="entry name" value="Tn5_transposase"/>
</dbReference>
<dbReference type="Gene3D" id="1.10.740.10">
    <property type="entry name" value="Transferase Inhibitor Protein From Tn5, Chain"/>
    <property type="match status" value="1"/>
</dbReference>
<organism evidence="3">
    <name type="scientific">Cupriavidus necator</name>
    <name type="common">Alcaligenes eutrophus</name>
    <name type="synonym">Ralstonia eutropha</name>
    <dbReference type="NCBI Taxonomy" id="106590"/>
    <lineage>
        <taxon>Bacteria</taxon>
        <taxon>Pseudomonadati</taxon>
        <taxon>Pseudomonadota</taxon>
        <taxon>Betaproteobacteria</taxon>
        <taxon>Burkholderiales</taxon>
        <taxon>Burkholderiaceae</taxon>
        <taxon>Cupriavidus</taxon>
    </lineage>
</organism>
<proteinExistence type="predicted"/>